<keyword evidence="9" id="KW-0812">Transmembrane</keyword>
<dbReference type="SUPFAM" id="SSF55874">
    <property type="entry name" value="ATPase domain of HSP90 chaperone/DNA topoisomerase II/histidine kinase"/>
    <property type="match status" value="1"/>
</dbReference>
<feature type="domain" description="Signal transduction histidine kinase subgroup 3 dimerisation and phosphoacceptor" evidence="10">
    <location>
        <begin position="197"/>
        <end position="262"/>
    </location>
</feature>
<feature type="transmembrane region" description="Helical" evidence="9">
    <location>
        <begin position="55"/>
        <end position="75"/>
    </location>
</feature>
<dbReference type="GO" id="GO:0016301">
    <property type="term" value="F:kinase activity"/>
    <property type="evidence" value="ECO:0007669"/>
    <property type="project" value="UniProtKB-KW"/>
</dbReference>
<evidence type="ECO:0000313" key="12">
    <source>
        <dbReference type="Proteomes" id="UP001381003"/>
    </source>
</evidence>
<evidence type="ECO:0000256" key="2">
    <source>
        <dbReference type="ARBA" id="ARBA00012438"/>
    </source>
</evidence>
<evidence type="ECO:0000256" key="7">
    <source>
        <dbReference type="ARBA" id="ARBA00022840"/>
    </source>
</evidence>
<dbReference type="PANTHER" id="PTHR24421:SF10">
    <property type="entry name" value="NITRATE_NITRITE SENSOR PROTEIN NARQ"/>
    <property type="match status" value="1"/>
</dbReference>
<keyword evidence="8" id="KW-0902">Two-component regulatory system</keyword>
<keyword evidence="6 11" id="KW-0418">Kinase</keyword>
<dbReference type="EMBL" id="CP104874">
    <property type="protein sequence ID" value="WWF04780.1"/>
    <property type="molecule type" value="Genomic_DNA"/>
</dbReference>
<feature type="transmembrane region" description="Helical" evidence="9">
    <location>
        <begin position="142"/>
        <end position="165"/>
    </location>
</feature>
<comment type="catalytic activity">
    <reaction evidence="1">
        <text>ATP + protein L-histidine = ADP + protein N-phospho-L-histidine.</text>
        <dbReference type="EC" id="2.7.13.3"/>
    </reaction>
</comment>
<proteinExistence type="predicted"/>
<dbReference type="RefSeq" id="WP_338538008.1">
    <property type="nucleotide sequence ID" value="NZ_CP104874.1"/>
</dbReference>
<dbReference type="Proteomes" id="UP001381003">
    <property type="component" value="Chromosome"/>
</dbReference>
<keyword evidence="5" id="KW-0547">Nucleotide-binding</keyword>
<name>A0ABZ2FEN3_9MICO</name>
<evidence type="ECO:0000256" key="3">
    <source>
        <dbReference type="ARBA" id="ARBA00022553"/>
    </source>
</evidence>
<dbReference type="EC" id="2.7.13.3" evidence="2"/>
<evidence type="ECO:0000256" key="6">
    <source>
        <dbReference type="ARBA" id="ARBA00022777"/>
    </source>
</evidence>
<evidence type="ECO:0000256" key="9">
    <source>
        <dbReference type="SAM" id="Phobius"/>
    </source>
</evidence>
<dbReference type="InterPro" id="IPR011712">
    <property type="entry name" value="Sig_transdc_His_kin_sub3_dim/P"/>
</dbReference>
<keyword evidence="9" id="KW-1133">Transmembrane helix</keyword>
<dbReference type="Gene3D" id="1.20.5.1930">
    <property type="match status" value="1"/>
</dbReference>
<evidence type="ECO:0000259" key="10">
    <source>
        <dbReference type="Pfam" id="PF07730"/>
    </source>
</evidence>
<sequence length="400" mass="42865">MTAPAQREERVPDRLTWWDTTWRVVVALLLGGLLWLVTAAMIFSDSGLGPSVLRGLWFVVVDPLLGLLAAGLLLLRRRWPVPVTTATTVLAGVSMVAAGAQTVVLVSLATRRRWREILPLAGFTVLASLLATRVVYPDPKALPLWVEALVTLLVIVVTVAVGYAIGSRRALVASWVERARSAESEQSARVSRAQTAERSRIAREMHDVLAHRISLITMHSGLLTYREDLLEAERREAIAAIDTNARAALTDLREVLGVLRDEDVTLPLRPQSTLADVPELLEEACAAGTRAAFDDGGIDPTAVPETTGRTVYRVVQEGLTNARKHAPGATVAVTLGGRAGGTLRVEVANPRAVGAHVPAPTSGLGLLGLAERVELAGGELAHGWHPDGMHRLVASLPWPA</sequence>
<feature type="transmembrane region" description="Helical" evidence="9">
    <location>
        <begin position="20"/>
        <end position="43"/>
    </location>
</feature>
<dbReference type="CDD" id="cd16917">
    <property type="entry name" value="HATPase_UhpB-NarQ-NarX-like"/>
    <property type="match status" value="1"/>
</dbReference>
<evidence type="ECO:0000256" key="1">
    <source>
        <dbReference type="ARBA" id="ARBA00000085"/>
    </source>
</evidence>
<feature type="transmembrane region" description="Helical" evidence="9">
    <location>
        <begin position="87"/>
        <end position="110"/>
    </location>
</feature>
<accession>A0ABZ2FEN3</accession>
<keyword evidence="9" id="KW-0472">Membrane</keyword>
<organism evidence="11 12">
    <name type="scientific">Janibacter terrae</name>
    <dbReference type="NCBI Taxonomy" id="103817"/>
    <lineage>
        <taxon>Bacteria</taxon>
        <taxon>Bacillati</taxon>
        <taxon>Actinomycetota</taxon>
        <taxon>Actinomycetes</taxon>
        <taxon>Micrococcales</taxon>
        <taxon>Intrasporangiaceae</taxon>
        <taxon>Janibacter</taxon>
    </lineage>
</organism>
<feature type="transmembrane region" description="Helical" evidence="9">
    <location>
        <begin position="117"/>
        <end position="136"/>
    </location>
</feature>
<evidence type="ECO:0000256" key="4">
    <source>
        <dbReference type="ARBA" id="ARBA00022679"/>
    </source>
</evidence>
<evidence type="ECO:0000256" key="5">
    <source>
        <dbReference type="ARBA" id="ARBA00022741"/>
    </source>
</evidence>
<dbReference type="InterPro" id="IPR036890">
    <property type="entry name" value="HATPase_C_sf"/>
</dbReference>
<dbReference type="Gene3D" id="3.30.565.10">
    <property type="entry name" value="Histidine kinase-like ATPase, C-terminal domain"/>
    <property type="match status" value="1"/>
</dbReference>
<dbReference type="PANTHER" id="PTHR24421">
    <property type="entry name" value="NITRATE/NITRITE SENSOR PROTEIN NARX-RELATED"/>
    <property type="match status" value="1"/>
</dbReference>
<evidence type="ECO:0000313" key="11">
    <source>
        <dbReference type="EMBL" id="WWF04780.1"/>
    </source>
</evidence>
<keyword evidence="3" id="KW-0597">Phosphoprotein</keyword>
<dbReference type="InterPro" id="IPR050482">
    <property type="entry name" value="Sensor_HK_TwoCompSys"/>
</dbReference>
<keyword evidence="12" id="KW-1185">Reference proteome</keyword>
<keyword evidence="4" id="KW-0808">Transferase</keyword>
<reference evidence="11 12" key="1">
    <citation type="submission" date="2022-09" db="EMBL/GenBank/DDBJ databases">
        <title>Complete genome sequence of Janibacter terrae strain COS04-44, PCL-degrading bacteria isolated from oil spilled coast.</title>
        <authorList>
            <person name="Park H."/>
            <person name="Kim J.Y."/>
            <person name="An S.H."/>
            <person name="Lee C.M."/>
            <person name="Weon H.-Y."/>
        </authorList>
    </citation>
    <scope>NUCLEOTIDE SEQUENCE [LARGE SCALE GENOMIC DNA]</scope>
    <source>
        <strain evidence="11 12">COS04-44</strain>
    </source>
</reference>
<keyword evidence="7" id="KW-0067">ATP-binding</keyword>
<protein>
    <recommendedName>
        <fullName evidence="2">histidine kinase</fullName>
        <ecNumber evidence="2">2.7.13.3</ecNumber>
    </recommendedName>
</protein>
<dbReference type="Pfam" id="PF07730">
    <property type="entry name" value="HisKA_3"/>
    <property type="match status" value="1"/>
</dbReference>
<gene>
    <name evidence="11" type="ORF">N5P18_14040</name>
</gene>
<evidence type="ECO:0000256" key="8">
    <source>
        <dbReference type="ARBA" id="ARBA00023012"/>
    </source>
</evidence>